<dbReference type="AlphaFoldDB" id="A0A4Y2F811"/>
<dbReference type="EMBL" id="BGPR01000846">
    <property type="protein sequence ID" value="GBM37650.1"/>
    <property type="molecule type" value="Genomic_DNA"/>
</dbReference>
<organism evidence="1 2">
    <name type="scientific">Araneus ventricosus</name>
    <name type="common">Orbweaver spider</name>
    <name type="synonym">Epeira ventricosa</name>
    <dbReference type="NCBI Taxonomy" id="182803"/>
    <lineage>
        <taxon>Eukaryota</taxon>
        <taxon>Metazoa</taxon>
        <taxon>Ecdysozoa</taxon>
        <taxon>Arthropoda</taxon>
        <taxon>Chelicerata</taxon>
        <taxon>Arachnida</taxon>
        <taxon>Araneae</taxon>
        <taxon>Araneomorphae</taxon>
        <taxon>Entelegynae</taxon>
        <taxon>Araneoidea</taxon>
        <taxon>Araneidae</taxon>
        <taxon>Araneus</taxon>
    </lineage>
</organism>
<keyword evidence="2" id="KW-1185">Reference proteome</keyword>
<name>A0A4Y2F811_ARAVE</name>
<evidence type="ECO:0000313" key="1">
    <source>
        <dbReference type="EMBL" id="GBM37650.1"/>
    </source>
</evidence>
<sequence length="100" mass="11607">MNILIKFESSISNILAPTGLRTLATRFYPTFPMCSKESTYSELSIARHAVCRQQHRHPDCSRVDTPPSKRLFEKNFRMLPERLKKCADSRESTLKVEMCK</sequence>
<evidence type="ECO:0000313" key="2">
    <source>
        <dbReference type="Proteomes" id="UP000499080"/>
    </source>
</evidence>
<gene>
    <name evidence="1" type="ORF">AVEN_132094_1</name>
</gene>
<dbReference type="Proteomes" id="UP000499080">
    <property type="component" value="Unassembled WGS sequence"/>
</dbReference>
<protein>
    <submittedName>
        <fullName evidence="1">Uncharacterized protein</fullName>
    </submittedName>
</protein>
<proteinExistence type="predicted"/>
<comment type="caution">
    <text evidence="1">The sequence shown here is derived from an EMBL/GenBank/DDBJ whole genome shotgun (WGS) entry which is preliminary data.</text>
</comment>
<reference evidence="1 2" key="1">
    <citation type="journal article" date="2019" name="Sci. Rep.">
        <title>Orb-weaving spider Araneus ventricosus genome elucidates the spidroin gene catalogue.</title>
        <authorList>
            <person name="Kono N."/>
            <person name="Nakamura H."/>
            <person name="Ohtoshi R."/>
            <person name="Moran D.A.P."/>
            <person name="Shinohara A."/>
            <person name="Yoshida Y."/>
            <person name="Fujiwara M."/>
            <person name="Mori M."/>
            <person name="Tomita M."/>
            <person name="Arakawa K."/>
        </authorList>
    </citation>
    <scope>NUCLEOTIDE SEQUENCE [LARGE SCALE GENOMIC DNA]</scope>
</reference>
<accession>A0A4Y2F811</accession>